<feature type="compositionally biased region" description="Gly residues" evidence="1">
    <location>
        <begin position="297"/>
        <end position="312"/>
    </location>
</feature>
<evidence type="ECO:0000259" key="3">
    <source>
        <dbReference type="Pfam" id="PF11790"/>
    </source>
</evidence>
<dbReference type="EMBL" id="JBHFAB010000018">
    <property type="protein sequence ID" value="MFC1419514.1"/>
    <property type="molecule type" value="Genomic_DNA"/>
</dbReference>
<name>A0ABV6W0I5_9ACTN</name>
<dbReference type="InterPro" id="IPR024655">
    <property type="entry name" value="Asl1_glyco_hydro_catalytic"/>
</dbReference>
<feature type="domain" description="Asl1-like glycosyl hydrolase catalytic" evidence="3">
    <location>
        <begin position="438"/>
        <end position="660"/>
    </location>
</feature>
<feature type="compositionally biased region" description="Low complexity" evidence="1">
    <location>
        <begin position="380"/>
        <end position="399"/>
    </location>
</feature>
<feature type="region of interest" description="Disordered" evidence="1">
    <location>
        <begin position="287"/>
        <end position="322"/>
    </location>
</feature>
<evidence type="ECO:0000256" key="1">
    <source>
        <dbReference type="SAM" id="MobiDB-lite"/>
    </source>
</evidence>
<dbReference type="PANTHER" id="PTHR34154:SF3">
    <property type="entry name" value="ALKALI-SENSITIVE LINKAGE PROTEIN 1"/>
    <property type="match status" value="1"/>
</dbReference>
<comment type="caution">
    <text evidence="4">The sequence shown here is derived from an EMBL/GenBank/DDBJ whole genome shotgun (WGS) entry which is preliminary data.</text>
</comment>
<organism evidence="4 5">
    <name type="scientific">Streptacidiphilus cavernicola</name>
    <dbReference type="NCBI Taxonomy" id="3342716"/>
    <lineage>
        <taxon>Bacteria</taxon>
        <taxon>Bacillati</taxon>
        <taxon>Actinomycetota</taxon>
        <taxon>Actinomycetes</taxon>
        <taxon>Kitasatosporales</taxon>
        <taxon>Streptomycetaceae</taxon>
        <taxon>Streptacidiphilus</taxon>
    </lineage>
</organism>
<proteinExistence type="predicted"/>
<dbReference type="InterPro" id="IPR013325">
    <property type="entry name" value="RNA_pol_sigma_r2"/>
</dbReference>
<dbReference type="Pfam" id="PF11790">
    <property type="entry name" value="Glyco_hydro_cc"/>
    <property type="match status" value="1"/>
</dbReference>
<dbReference type="InterPro" id="IPR007627">
    <property type="entry name" value="RNA_pol_sigma70_r2"/>
</dbReference>
<dbReference type="NCBIfam" id="TIGR02937">
    <property type="entry name" value="sigma70-ECF"/>
    <property type="match status" value="1"/>
</dbReference>
<evidence type="ECO:0000313" key="5">
    <source>
        <dbReference type="Proteomes" id="UP001592531"/>
    </source>
</evidence>
<evidence type="ECO:0000313" key="4">
    <source>
        <dbReference type="EMBL" id="MFC1419514.1"/>
    </source>
</evidence>
<evidence type="ECO:0000259" key="2">
    <source>
        <dbReference type="Pfam" id="PF04542"/>
    </source>
</evidence>
<feature type="domain" description="RNA polymerase sigma-70 region 2" evidence="2">
    <location>
        <begin position="37"/>
        <end position="100"/>
    </location>
</feature>
<dbReference type="InterPro" id="IPR053183">
    <property type="entry name" value="ASL1"/>
</dbReference>
<dbReference type="Proteomes" id="UP001592531">
    <property type="component" value="Unassembled WGS sequence"/>
</dbReference>
<dbReference type="InterPro" id="IPR017853">
    <property type="entry name" value="GH"/>
</dbReference>
<keyword evidence="5" id="KW-1185">Reference proteome</keyword>
<gene>
    <name evidence="4" type="ORF">ACEZDE_23180</name>
</gene>
<sequence length="665" mass="69589">MRVTGRSTTARGTALGGAGRGTVLAAQEGDQRALDELVAASLPLVYNIVGRALNGHPDVDDVVQETLLRVVRGLGELRQPESFRSWLVAIAVRQVHDRERERISSRSHRADLDAAEQIPDPASDFAGLTILRLGLTDQRRELAEATRWLDEDDRALLALWWLEETGELRRAELAEALGLSGRHTAVRVQRMKEQLETARTVVRALRLAYQRPCEELAELTRGWDGAPSPLWRKRLARHIRGCGDCGERGGVLYPMGQLLGGLPLLVPPPQLLQVPLPQLGLAAPSLPGTSGSTASGDLGGVGHGSGAAGGGRRAARHGARRGARSALHGRLLPLSAAGATVAAVAVAAVLVSGLGGGPAKPVPVAAASAPGRALPAAPSAAAVSSSASPTPSRSATHPPSAEPSSGKPVAAAPKPVTVSSSSRKGVSVWSFSGVDAALSQSGASWYYTWSTTHSGISAPAGVGFVPMIWGAGSVTPAALAQAKAAGPYLLGFNEPDMSAQSNMTVDQALSLWPQLMATGSKLGSPAVAYGGDTAGGWLDRFMSGAKAKGYRVDFITLHWYGGDFSTPDAVNQLRSYLQAVYNRYHLPIWLTEYALIDFSNGGSRFPTGAQQAAFVTASTAMLDGLPYLQRYAWFALPASDTAPSTGLFRSGPVATEAGRAFEAAR</sequence>
<dbReference type="RefSeq" id="WP_380538904.1">
    <property type="nucleotide sequence ID" value="NZ_JBHFAB010000018.1"/>
</dbReference>
<feature type="compositionally biased region" description="Basic residues" evidence="1">
    <location>
        <begin position="313"/>
        <end position="322"/>
    </location>
</feature>
<dbReference type="SUPFAM" id="SSF51445">
    <property type="entry name" value="(Trans)glycosidases"/>
    <property type="match status" value="1"/>
</dbReference>
<dbReference type="Gene3D" id="3.20.20.80">
    <property type="entry name" value="Glycosidases"/>
    <property type="match status" value="1"/>
</dbReference>
<dbReference type="InterPro" id="IPR014284">
    <property type="entry name" value="RNA_pol_sigma-70_dom"/>
</dbReference>
<protein>
    <submittedName>
        <fullName evidence="4">Sigma-70 family RNA polymerase sigma factor</fullName>
    </submittedName>
</protein>
<feature type="region of interest" description="Disordered" evidence="1">
    <location>
        <begin position="380"/>
        <end position="420"/>
    </location>
</feature>
<dbReference type="PANTHER" id="PTHR34154">
    <property type="entry name" value="ALKALI-SENSITIVE LINKAGE PROTEIN 1"/>
    <property type="match status" value="1"/>
</dbReference>
<dbReference type="Pfam" id="PF04542">
    <property type="entry name" value="Sigma70_r2"/>
    <property type="match status" value="1"/>
</dbReference>
<dbReference type="SUPFAM" id="SSF88946">
    <property type="entry name" value="Sigma2 domain of RNA polymerase sigma factors"/>
    <property type="match status" value="1"/>
</dbReference>
<accession>A0ABV6W0I5</accession>
<reference evidence="4 5" key="1">
    <citation type="submission" date="2024-09" db="EMBL/GenBank/DDBJ databases">
        <authorList>
            <person name="Lee S.D."/>
        </authorList>
    </citation>
    <scope>NUCLEOTIDE SEQUENCE [LARGE SCALE GENOMIC DNA]</scope>
    <source>
        <strain evidence="4 5">N8-3</strain>
    </source>
</reference>
<dbReference type="Gene3D" id="1.10.1740.10">
    <property type="match status" value="1"/>
</dbReference>